<dbReference type="AlphaFoldDB" id="A0A557NYR2"/>
<feature type="compositionally biased region" description="Basic and acidic residues" evidence="1">
    <location>
        <begin position="97"/>
        <end position="106"/>
    </location>
</feature>
<dbReference type="InterPro" id="IPR007340">
    <property type="entry name" value="LysM_Opacity-associatedA"/>
</dbReference>
<sequence length="217" mass="24682">MNQRKKNNQSRTQVIMDKFIQSRLVIRVIDAWHSLPRLHQRILMVLIPLVIILMLLPSEKSPEDQIQEVSVKSDKPSRMAVPLVINGEETAATKPKPKIEKSEKRVQLSGPESEAEDLSERKVSNNAGPEPWNDYTVQKGDTLSQIFRNNDLPLSDLNQLVEIQGKDQPLSHIQNGQLIRFKLTNRGDLDILRIEKEDGPVMFFRLSSGGFARSTPQ</sequence>
<dbReference type="Pfam" id="PF04225">
    <property type="entry name" value="LysM_OapA"/>
    <property type="match status" value="1"/>
</dbReference>
<dbReference type="GO" id="GO:0042834">
    <property type="term" value="F:peptidoglycan binding"/>
    <property type="evidence" value="ECO:0007669"/>
    <property type="project" value="InterPro"/>
</dbReference>
<reference evidence="3 4" key="1">
    <citation type="submission" date="2019-07" db="EMBL/GenBank/DDBJ databases">
        <title>The draft genome sequence of Vibrio algivorus M1486.</title>
        <authorList>
            <person name="Meng X."/>
        </authorList>
    </citation>
    <scope>NUCLEOTIDE SEQUENCE [LARGE SCALE GENOMIC DNA]</scope>
    <source>
        <strain evidence="3 4">M1486</strain>
    </source>
</reference>
<dbReference type="EMBL" id="VMKJ01000039">
    <property type="protein sequence ID" value="TVO33543.1"/>
    <property type="molecule type" value="Genomic_DNA"/>
</dbReference>
<accession>A0A557NYR2</accession>
<name>A0A557NYR2_9VIBR</name>
<proteinExistence type="predicted"/>
<dbReference type="OrthoDB" id="6398769at2"/>
<evidence type="ECO:0000313" key="3">
    <source>
        <dbReference type="EMBL" id="TVO33543.1"/>
    </source>
</evidence>
<dbReference type="PROSITE" id="PS51782">
    <property type="entry name" value="LYSM"/>
    <property type="match status" value="1"/>
</dbReference>
<dbReference type="InterPro" id="IPR013731">
    <property type="entry name" value="OapA_N"/>
</dbReference>
<evidence type="ECO:0000259" key="2">
    <source>
        <dbReference type="PROSITE" id="PS51782"/>
    </source>
</evidence>
<protein>
    <submittedName>
        <fullName evidence="3">Lysine transporter LysM</fullName>
    </submittedName>
</protein>
<dbReference type="Proteomes" id="UP000319828">
    <property type="component" value="Unassembled WGS sequence"/>
</dbReference>
<dbReference type="Pfam" id="PF08525">
    <property type="entry name" value="OapA_N"/>
    <property type="match status" value="1"/>
</dbReference>
<dbReference type="InterPro" id="IPR018392">
    <property type="entry name" value="LysM"/>
</dbReference>
<dbReference type="CDD" id="cd00118">
    <property type="entry name" value="LysM"/>
    <property type="match status" value="1"/>
</dbReference>
<evidence type="ECO:0000256" key="1">
    <source>
        <dbReference type="SAM" id="MobiDB-lite"/>
    </source>
</evidence>
<feature type="domain" description="LysM" evidence="2">
    <location>
        <begin position="133"/>
        <end position="181"/>
    </location>
</feature>
<feature type="region of interest" description="Disordered" evidence="1">
    <location>
        <begin position="88"/>
        <end position="134"/>
    </location>
</feature>
<dbReference type="Gene3D" id="3.10.450.350">
    <property type="match status" value="1"/>
</dbReference>
<evidence type="ECO:0000313" key="4">
    <source>
        <dbReference type="Proteomes" id="UP000319828"/>
    </source>
</evidence>
<dbReference type="RefSeq" id="WP_144388912.1">
    <property type="nucleotide sequence ID" value="NZ_CANNCB010000044.1"/>
</dbReference>
<gene>
    <name evidence="3" type="ORF">FOF44_15140</name>
</gene>
<organism evidence="3 4">
    <name type="scientific">Vibrio algivorus</name>
    <dbReference type="NCBI Taxonomy" id="1667024"/>
    <lineage>
        <taxon>Bacteria</taxon>
        <taxon>Pseudomonadati</taxon>
        <taxon>Pseudomonadota</taxon>
        <taxon>Gammaproteobacteria</taxon>
        <taxon>Vibrionales</taxon>
        <taxon>Vibrionaceae</taxon>
        <taxon>Vibrio</taxon>
    </lineage>
</organism>
<comment type="caution">
    <text evidence="3">The sequence shown here is derived from an EMBL/GenBank/DDBJ whole genome shotgun (WGS) entry which is preliminary data.</text>
</comment>